<name>A0A7I6HEI8_9CAUD</name>
<reference evidence="1 2" key="1">
    <citation type="submission" date="2012-10" db="EMBL/GenBank/DDBJ databases">
        <title>Complete Genome Sequence of CLB_P1 the First Lytic Bacteriophage Infecting O104:H4 Escherichia coli.</title>
        <authorList>
            <person name="Maura D."/>
            <person name="Henry M."/>
            <person name="Le Bouguenec C."/>
            <person name="Debarbieux L."/>
        </authorList>
    </citation>
    <scope>NUCLEOTIDE SEQUENCE [LARGE SCALE GENOMIC DNA]</scope>
</reference>
<accession>A0A7I6HEI8</accession>
<dbReference type="GO" id="GO:0008233">
    <property type="term" value="F:peptidase activity"/>
    <property type="evidence" value="ECO:0007669"/>
    <property type="project" value="UniProtKB-KW"/>
</dbReference>
<dbReference type="GO" id="GO:0006508">
    <property type="term" value="P:proteolysis"/>
    <property type="evidence" value="ECO:0007669"/>
    <property type="project" value="UniProtKB-KW"/>
</dbReference>
<keyword evidence="2" id="KW-1185">Reference proteome</keyword>
<keyword evidence="1" id="KW-0645">Protease</keyword>
<protein>
    <submittedName>
        <fullName evidence="1">Putative protease</fullName>
    </submittedName>
</protein>
<keyword evidence="1" id="KW-0378">Hydrolase</keyword>
<dbReference type="EMBL" id="KC109329">
    <property type="protein sequence ID" value="AGD81082.1"/>
    <property type="molecule type" value="Genomic_DNA"/>
</dbReference>
<organism evidence="1 2">
    <name type="scientific">Escherichia phage CLB_P1</name>
    <dbReference type="NCBI Taxonomy" id="1262524"/>
    <lineage>
        <taxon>Viruses</taxon>
        <taxon>Duplodnaviria</taxon>
        <taxon>Heunggongvirae</taxon>
        <taxon>Uroviricota</taxon>
        <taxon>Caudoviricetes</taxon>
        <taxon>Autographivirales</taxon>
        <taxon>Autotranscriptaviridae</taxon>
        <taxon>Studiervirinae</taxon>
        <taxon>Kayfunavirus</taxon>
    </lineage>
</organism>
<gene>
    <name evidence="1" type="ORF">CLBP1_18.8</name>
</gene>
<evidence type="ECO:0000313" key="1">
    <source>
        <dbReference type="EMBL" id="AGD81082.1"/>
    </source>
</evidence>
<dbReference type="Proteomes" id="UP000594044">
    <property type="component" value="Segment"/>
</dbReference>
<sequence length="263" mass="28279">MGNIITLKTDVVWHFATGTPSGLKNASGHLLSGTIYVKVPANAESTRITLSDGTSATGNFSDGGGWPLQSGSVRLEVVGNTEDDFLILKVTKLNDSGVGLVKVEYTYRESRPVSHAEYSLDTFNWSGTQVCAAGQFTNLMTLPLVKGVDSGVVTISEGKMLFPAKEGLSSVNFVVRFAGEFPTASAHKWRLQLRRPDNTTLSSVTDTDDQQSFTIREAAIHSYIANTDDPFVTTGIMLGIEVTGSEDLTLSSLTVRVDCIFNS</sequence>
<proteinExistence type="predicted"/>
<evidence type="ECO:0000313" key="2">
    <source>
        <dbReference type="Proteomes" id="UP000594044"/>
    </source>
</evidence>